<sequence length="324" mass="33946">MNANAIQKDNKKKIDFQSLTLYIGAIAILIIFTVVSKLAGKNFLTFGNIQNVITQSSVIAVIAIGQSVVILTGGIDLSVGSIVGFVGILGGLLMKAGMPIGLVCVVLIIMGILIGMSNGALISYGKIPAFIVTLGSLQIIRGVTMVVNSGKPISGFPEGLRAIMNTKIMGMPISILYVFILYAIIMTIMKRTRLGRWIYAIGGNAKAAKLAGVKTRKIELYAYAMSGLFAAVGGILLLSRLSYADPNAGSGYELDAIAAVVIGGIAMSGGKGNIGNTLVGALILGMLKCGLQILNVPVYFQTIIIGLAIITAVFFDKAKERKAE</sequence>
<keyword evidence="5 6" id="KW-0472">Membrane</keyword>
<dbReference type="GO" id="GO:0005886">
    <property type="term" value="C:plasma membrane"/>
    <property type="evidence" value="ECO:0007669"/>
    <property type="project" value="UniProtKB-SubCell"/>
</dbReference>
<organism evidence="7 8">
    <name type="scientific">Vallitalea pronyensis</name>
    <dbReference type="NCBI Taxonomy" id="1348613"/>
    <lineage>
        <taxon>Bacteria</taxon>
        <taxon>Bacillati</taxon>
        <taxon>Bacillota</taxon>
        <taxon>Clostridia</taxon>
        <taxon>Lachnospirales</taxon>
        <taxon>Vallitaleaceae</taxon>
        <taxon>Vallitalea</taxon>
    </lineage>
</organism>
<evidence type="ECO:0000313" key="8">
    <source>
        <dbReference type="Proteomes" id="UP000683246"/>
    </source>
</evidence>
<evidence type="ECO:0000256" key="4">
    <source>
        <dbReference type="ARBA" id="ARBA00022989"/>
    </source>
</evidence>
<dbReference type="PANTHER" id="PTHR32196">
    <property type="entry name" value="ABC TRANSPORTER PERMEASE PROTEIN YPHD-RELATED-RELATED"/>
    <property type="match status" value="1"/>
</dbReference>
<dbReference type="GO" id="GO:0022857">
    <property type="term" value="F:transmembrane transporter activity"/>
    <property type="evidence" value="ECO:0007669"/>
    <property type="project" value="InterPro"/>
</dbReference>
<proteinExistence type="predicted"/>
<keyword evidence="8" id="KW-1185">Reference proteome</keyword>
<keyword evidence="3 6" id="KW-0812">Transmembrane</keyword>
<dbReference type="CDD" id="cd06579">
    <property type="entry name" value="TM_PBP1_transp_AraH_like"/>
    <property type="match status" value="1"/>
</dbReference>
<feature type="transmembrane region" description="Helical" evidence="6">
    <location>
        <begin position="100"/>
        <end position="122"/>
    </location>
</feature>
<dbReference type="InterPro" id="IPR001851">
    <property type="entry name" value="ABC_transp_permease"/>
</dbReference>
<keyword evidence="4 6" id="KW-1133">Transmembrane helix</keyword>
<evidence type="ECO:0000313" key="7">
    <source>
        <dbReference type="EMBL" id="QUI22569.1"/>
    </source>
</evidence>
<feature type="transmembrane region" description="Helical" evidence="6">
    <location>
        <begin position="168"/>
        <end position="189"/>
    </location>
</feature>
<dbReference type="KEGG" id="vpy:HZI73_09770"/>
<accession>A0A8J8MJ27</accession>
<feature type="transmembrane region" description="Helical" evidence="6">
    <location>
        <begin position="77"/>
        <end position="94"/>
    </location>
</feature>
<evidence type="ECO:0000256" key="1">
    <source>
        <dbReference type="ARBA" id="ARBA00004651"/>
    </source>
</evidence>
<dbReference type="AlphaFoldDB" id="A0A8J8MJ27"/>
<comment type="subcellular location">
    <subcellularLocation>
        <location evidence="1">Cell membrane</location>
        <topology evidence="1">Multi-pass membrane protein</topology>
    </subcellularLocation>
</comment>
<name>A0A8J8MJ27_9FIRM</name>
<dbReference type="Pfam" id="PF02653">
    <property type="entry name" value="BPD_transp_2"/>
    <property type="match status" value="1"/>
</dbReference>
<evidence type="ECO:0000256" key="3">
    <source>
        <dbReference type="ARBA" id="ARBA00022692"/>
    </source>
</evidence>
<feature type="transmembrane region" description="Helical" evidence="6">
    <location>
        <begin position="299"/>
        <end position="315"/>
    </location>
</feature>
<evidence type="ECO:0000256" key="6">
    <source>
        <dbReference type="SAM" id="Phobius"/>
    </source>
</evidence>
<feature type="transmembrane region" description="Helical" evidence="6">
    <location>
        <begin position="21"/>
        <end position="40"/>
    </location>
</feature>
<feature type="transmembrane region" description="Helical" evidence="6">
    <location>
        <begin position="129"/>
        <end position="148"/>
    </location>
</feature>
<dbReference type="Proteomes" id="UP000683246">
    <property type="component" value="Chromosome"/>
</dbReference>
<protein>
    <submittedName>
        <fullName evidence="7">ABC transporter permease</fullName>
    </submittedName>
</protein>
<evidence type="ECO:0000256" key="5">
    <source>
        <dbReference type="ARBA" id="ARBA00023136"/>
    </source>
</evidence>
<evidence type="ECO:0000256" key="2">
    <source>
        <dbReference type="ARBA" id="ARBA00022475"/>
    </source>
</evidence>
<gene>
    <name evidence="7" type="ORF">HZI73_09770</name>
</gene>
<dbReference type="EMBL" id="CP058649">
    <property type="protein sequence ID" value="QUI22569.1"/>
    <property type="molecule type" value="Genomic_DNA"/>
</dbReference>
<feature type="transmembrane region" description="Helical" evidence="6">
    <location>
        <begin position="52"/>
        <end position="70"/>
    </location>
</feature>
<keyword evidence="2" id="KW-1003">Cell membrane</keyword>
<dbReference type="RefSeq" id="WP_212698059.1">
    <property type="nucleotide sequence ID" value="NZ_CP058649.1"/>
</dbReference>
<reference evidence="7" key="1">
    <citation type="submission" date="2020-07" db="EMBL/GenBank/DDBJ databases">
        <title>Vallitalea pronyensis genome.</title>
        <authorList>
            <person name="Postec A."/>
        </authorList>
    </citation>
    <scope>NUCLEOTIDE SEQUENCE</scope>
    <source>
        <strain evidence="7">FatNI3</strain>
    </source>
</reference>
<feature type="transmembrane region" description="Helical" evidence="6">
    <location>
        <begin position="220"/>
        <end position="238"/>
    </location>
</feature>